<sequence length="189" mass="20879">MGGGTEAFPDLGQHCQHPDCNQLDFLPFNCDGCQKVFCVEHRSYRTHECPKSDHNSRKVVVCEICSTSIETTGRDGEDEKAILEKHEKSGTCDPKKKKKPTCPVRRCKEILTFSNTSTCKTCQLKVCLKHRFPTDHVCKKAAASTVVEGKGRWNDRFMAAMASRNGRDCGKSGRGPASTLSSSSSVKAY</sequence>
<feature type="domain" description="AN1-type" evidence="8">
    <location>
        <begin position="96"/>
        <end position="146"/>
    </location>
</feature>
<feature type="domain" description="AN1-type" evidence="8">
    <location>
        <begin position="9"/>
        <end position="57"/>
    </location>
</feature>
<dbReference type="PROSITE" id="PS51039">
    <property type="entry name" value="ZF_AN1"/>
    <property type="match status" value="2"/>
</dbReference>
<evidence type="ECO:0000256" key="3">
    <source>
        <dbReference type="ARBA" id="ARBA00022737"/>
    </source>
</evidence>
<protein>
    <recommendedName>
        <fullName evidence="8">AN1-type domain-containing protein</fullName>
    </recommendedName>
</protein>
<dbReference type="SMART" id="SM00154">
    <property type="entry name" value="ZnF_AN1"/>
    <property type="match status" value="2"/>
</dbReference>
<keyword evidence="5" id="KW-0862">Zinc</keyword>
<dbReference type="AlphaFoldDB" id="A0A2N9FDR0"/>
<keyword evidence="2" id="KW-0479">Metal-binding</keyword>
<keyword evidence="4 6" id="KW-0863">Zinc-finger</keyword>
<evidence type="ECO:0000256" key="1">
    <source>
        <dbReference type="ARBA" id="ARBA00003732"/>
    </source>
</evidence>
<dbReference type="Pfam" id="PF01428">
    <property type="entry name" value="zf-AN1"/>
    <property type="match status" value="2"/>
</dbReference>
<dbReference type="PANTHER" id="PTHR14677">
    <property type="entry name" value="ARSENITE INDUCUBLE RNA ASSOCIATED PROTEIN AIP-1-RELATED"/>
    <property type="match status" value="1"/>
</dbReference>
<evidence type="ECO:0000313" key="9">
    <source>
        <dbReference type="EMBL" id="SPC84914.1"/>
    </source>
</evidence>
<dbReference type="InterPro" id="IPR000058">
    <property type="entry name" value="Znf_AN1"/>
</dbReference>
<comment type="function">
    <text evidence="1">May be involved in environmental stress response.</text>
</comment>
<keyword evidence="3" id="KW-0677">Repeat</keyword>
<dbReference type="PANTHER" id="PTHR14677:SF20">
    <property type="entry name" value="ZINC FINGER AN1-TYPE CONTAINING 2A-RELATED"/>
    <property type="match status" value="1"/>
</dbReference>
<organism evidence="9">
    <name type="scientific">Fagus sylvatica</name>
    <name type="common">Beechnut</name>
    <dbReference type="NCBI Taxonomy" id="28930"/>
    <lineage>
        <taxon>Eukaryota</taxon>
        <taxon>Viridiplantae</taxon>
        <taxon>Streptophyta</taxon>
        <taxon>Embryophyta</taxon>
        <taxon>Tracheophyta</taxon>
        <taxon>Spermatophyta</taxon>
        <taxon>Magnoliopsida</taxon>
        <taxon>eudicotyledons</taxon>
        <taxon>Gunneridae</taxon>
        <taxon>Pentapetalae</taxon>
        <taxon>rosids</taxon>
        <taxon>fabids</taxon>
        <taxon>Fagales</taxon>
        <taxon>Fagaceae</taxon>
        <taxon>Fagus</taxon>
    </lineage>
</organism>
<evidence type="ECO:0000256" key="7">
    <source>
        <dbReference type="SAM" id="MobiDB-lite"/>
    </source>
</evidence>
<dbReference type="Gene3D" id="4.10.1110.10">
    <property type="entry name" value="AN1-like Zinc finger"/>
    <property type="match status" value="2"/>
</dbReference>
<feature type="region of interest" description="Disordered" evidence="7">
    <location>
        <begin position="164"/>
        <end position="189"/>
    </location>
</feature>
<dbReference type="EMBL" id="OIVN01000741">
    <property type="protein sequence ID" value="SPC84914.1"/>
    <property type="molecule type" value="Genomic_DNA"/>
</dbReference>
<proteinExistence type="predicted"/>
<evidence type="ECO:0000259" key="8">
    <source>
        <dbReference type="PROSITE" id="PS51039"/>
    </source>
</evidence>
<dbReference type="GO" id="GO:0005737">
    <property type="term" value="C:cytoplasm"/>
    <property type="evidence" value="ECO:0007669"/>
    <property type="project" value="TreeGrafter"/>
</dbReference>
<name>A0A2N9FDR0_FAGSY</name>
<dbReference type="SUPFAM" id="SSF118310">
    <property type="entry name" value="AN1-like Zinc finger"/>
    <property type="match status" value="2"/>
</dbReference>
<dbReference type="InterPro" id="IPR035896">
    <property type="entry name" value="AN1-like_Znf"/>
</dbReference>
<evidence type="ECO:0000256" key="6">
    <source>
        <dbReference type="PROSITE-ProRule" id="PRU00449"/>
    </source>
</evidence>
<evidence type="ECO:0000256" key="2">
    <source>
        <dbReference type="ARBA" id="ARBA00022723"/>
    </source>
</evidence>
<evidence type="ECO:0000256" key="4">
    <source>
        <dbReference type="ARBA" id="ARBA00022771"/>
    </source>
</evidence>
<evidence type="ECO:0000256" key="5">
    <source>
        <dbReference type="ARBA" id="ARBA00022833"/>
    </source>
</evidence>
<dbReference type="FunFam" id="4.10.1110.10:FF:000003">
    <property type="entry name" value="AN1-type zinc finger protein 2B isoform X1"/>
    <property type="match status" value="1"/>
</dbReference>
<dbReference type="GO" id="GO:0008270">
    <property type="term" value="F:zinc ion binding"/>
    <property type="evidence" value="ECO:0007669"/>
    <property type="project" value="UniProtKB-KW"/>
</dbReference>
<accession>A0A2N9FDR0</accession>
<gene>
    <name evidence="9" type="ORF">FSB_LOCUS12796</name>
</gene>
<reference evidence="9" key="1">
    <citation type="submission" date="2018-02" db="EMBL/GenBank/DDBJ databases">
        <authorList>
            <person name="Cohen D.B."/>
            <person name="Kent A.D."/>
        </authorList>
    </citation>
    <scope>NUCLEOTIDE SEQUENCE</scope>
</reference>